<evidence type="ECO:0000313" key="2">
    <source>
        <dbReference type="Proteomes" id="UP000887560"/>
    </source>
</evidence>
<evidence type="ECO:0000313" key="3">
    <source>
        <dbReference type="WBParaSite" id="scf7180000424388.g12940"/>
    </source>
</evidence>
<protein>
    <submittedName>
        <fullName evidence="3">Uncharacterized protein</fullName>
    </submittedName>
</protein>
<dbReference type="AlphaFoldDB" id="A0A915P7Z5"/>
<feature type="compositionally biased region" description="Low complexity" evidence="1">
    <location>
        <begin position="202"/>
        <end position="221"/>
    </location>
</feature>
<name>A0A915P7Z5_9BILA</name>
<feature type="region of interest" description="Disordered" evidence="1">
    <location>
        <begin position="413"/>
        <end position="444"/>
    </location>
</feature>
<feature type="compositionally biased region" description="Acidic residues" evidence="1">
    <location>
        <begin position="422"/>
        <end position="444"/>
    </location>
</feature>
<sequence>RKLLFDKTTKLQFQKNDYTIIILKIDGLKVIGRHAISNQQIPNWSEYALLILRPIKILKFIAKQKRMKNIKMFVGCGNDGENKYLFELDQKTEEGYYSSNYYRMQICKNDQYKLIYVKEKKFGIVQLMCNTAIHEGEMENVYIFEFTGYCQLEFKENKLITQENIKENILTEKQMGIYNYLIRIQNAKPKEEGVESSKQALSSQQTTQESTQQTSQHPTQHSPEHSSKNLPKHSPEHSPSSKHSPKDSAGQQASKTNIPLREVQQHSKQAKQIIHQINPTTLTPQQNKIQPHMSRLIKEVSDFHKKQPQTLQAKSKTSDKHDHPSPSSSSSSAIYDPFKYLPMEKKSKILSHFYKNLKPKIEKPKNIQFNFPILNEITMRRRNELNFSERMVNERKIKLSSSIQLTEEEFEEKMKVKKSDEEIGEEGSDESMEEDEEINFDEEELEEKEIIDEFAYEACRNESWDNLSLWEDLLEEYSEIEKNLNLREEMKGENIYLPKGKSRFFKDNSSSSSTQP</sequence>
<dbReference type="WBParaSite" id="scf7180000424388.g12940">
    <property type="protein sequence ID" value="scf7180000424388.g12940"/>
    <property type="gene ID" value="scf7180000424388.g12940"/>
</dbReference>
<reference evidence="3" key="1">
    <citation type="submission" date="2022-11" db="UniProtKB">
        <authorList>
            <consortium name="WormBaseParasite"/>
        </authorList>
    </citation>
    <scope>IDENTIFICATION</scope>
</reference>
<evidence type="ECO:0000256" key="1">
    <source>
        <dbReference type="SAM" id="MobiDB-lite"/>
    </source>
</evidence>
<dbReference type="Proteomes" id="UP000887560">
    <property type="component" value="Unplaced"/>
</dbReference>
<keyword evidence="2" id="KW-1185">Reference proteome</keyword>
<accession>A0A915P7Z5</accession>
<feature type="region of interest" description="Disordered" evidence="1">
    <location>
        <begin position="191"/>
        <end position="254"/>
    </location>
</feature>
<organism evidence="2 3">
    <name type="scientific">Meloidogyne floridensis</name>
    <dbReference type="NCBI Taxonomy" id="298350"/>
    <lineage>
        <taxon>Eukaryota</taxon>
        <taxon>Metazoa</taxon>
        <taxon>Ecdysozoa</taxon>
        <taxon>Nematoda</taxon>
        <taxon>Chromadorea</taxon>
        <taxon>Rhabditida</taxon>
        <taxon>Tylenchina</taxon>
        <taxon>Tylenchomorpha</taxon>
        <taxon>Tylenchoidea</taxon>
        <taxon>Meloidogynidae</taxon>
        <taxon>Meloidogyninae</taxon>
        <taxon>Meloidogyne</taxon>
    </lineage>
</organism>
<feature type="region of interest" description="Disordered" evidence="1">
    <location>
        <begin position="304"/>
        <end position="334"/>
    </location>
</feature>
<proteinExistence type="predicted"/>